<gene>
    <name evidence="4" type="primary">ORF50662</name>
</gene>
<evidence type="ECO:0000313" key="4">
    <source>
        <dbReference type="EMBL" id="CEK64118.1"/>
    </source>
</evidence>
<dbReference type="InterPro" id="IPR047108">
    <property type="entry name" value="Plk4-like_POLO_box_2_sf"/>
</dbReference>
<feature type="compositionally biased region" description="Polar residues" evidence="1">
    <location>
        <begin position="1"/>
        <end position="10"/>
    </location>
</feature>
<dbReference type="CDD" id="cd13115">
    <property type="entry name" value="POLO_box_Plk4_2"/>
    <property type="match status" value="1"/>
</dbReference>
<evidence type="ECO:0000259" key="3">
    <source>
        <dbReference type="PROSITE" id="PS51985"/>
    </source>
</evidence>
<dbReference type="Gene3D" id="3.30.1120.130">
    <property type="match status" value="1"/>
</dbReference>
<proteinExistence type="predicted"/>
<feature type="region of interest" description="Disordered" evidence="1">
    <location>
        <begin position="376"/>
        <end position="413"/>
    </location>
</feature>
<reference evidence="4" key="1">
    <citation type="submission" date="2014-12" db="EMBL/GenBank/DDBJ databases">
        <title>Insight into the proteome of Arion vulgaris.</title>
        <authorList>
            <person name="Aradska J."/>
            <person name="Bulat T."/>
            <person name="Smidak R."/>
            <person name="Sarate P."/>
            <person name="Gangsoo J."/>
            <person name="Sialana F."/>
            <person name="Bilban M."/>
            <person name="Lubec G."/>
        </authorList>
    </citation>
    <scope>NUCLEOTIDE SEQUENCE</scope>
    <source>
        <tissue evidence="4">Skin</tissue>
    </source>
</reference>
<accession>A0A0B6Z6F9</accession>
<feature type="compositionally biased region" description="Polar residues" evidence="1">
    <location>
        <begin position="396"/>
        <end position="413"/>
    </location>
</feature>
<evidence type="ECO:0000259" key="2">
    <source>
        <dbReference type="PROSITE" id="PS51984"/>
    </source>
</evidence>
<dbReference type="AlphaFoldDB" id="A0A0B6Z6F9"/>
<dbReference type="InterPro" id="IPR033698">
    <property type="entry name" value="POLO_box_Plk4_2"/>
</dbReference>
<dbReference type="Pfam" id="PF18190">
    <property type="entry name" value="Plk4_PB1"/>
    <property type="match status" value="1"/>
</dbReference>
<dbReference type="InterPro" id="IPR046437">
    <property type="entry name" value="Ser_Thr-PK_POLO_box_1_sf"/>
</dbReference>
<dbReference type="PROSITE" id="PS51984">
    <property type="entry name" value="CPB1"/>
    <property type="match status" value="1"/>
</dbReference>
<dbReference type="Pfam" id="PF18409">
    <property type="entry name" value="Plk4_PB2"/>
    <property type="match status" value="1"/>
</dbReference>
<dbReference type="EMBL" id="HACG01017253">
    <property type="protein sequence ID" value="CEK64118.1"/>
    <property type="molecule type" value="Transcribed_RNA"/>
</dbReference>
<feature type="region of interest" description="Disordered" evidence="1">
    <location>
        <begin position="1"/>
        <end position="82"/>
    </location>
</feature>
<feature type="non-terminal residue" evidence="4">
    <location>
        <position position="1"/>
    </location>
</feature>
<organism evidence="4">
    <name type="scientific">Arion vulgaris</name>
    <dbReference type="NCBI Taxonomy" id="1028688"/>
    <lineage>
        <taxon>Eukaryota</taxon>
        <taxon>Metazoa</taxon>
        <taxon>Spiralia</taxon>
        <taxon>Lophotrochozoa</taxon>
        <taxon>Mollusca</taxon>
        <taxon>Gastropoda</taxon>
        <taxon>Heterobranchia</taxon>
        <taxon>Euthyneura</taxon>
        <taxon>Panpulmonata</taxon>
        <taxon>Eupulmonata</taxon>
        <taxon>Stylommatophora</taxon>
        <taxon>Helicina</taxon>
        <taxon>Arionoidea</taxon>
        <taxon>Arionidae</taxon>
        <taxon>Arion</taxon>
    </lineage>
</organism>
<feature type="domain" description="Cryptic POLO box 2 (CPB2)" evidence="3">
    <location>
        <begin position="278"/>
        <end position="392"/>
    </location>
</feature>
<dbReference type="SUPFAM" id="SSF82615">
    <property type="entry name" value="Polo-box domain"/>
    <property type="match status" value="1"/>
</dbReference>
<feature type="non-terminal residue" evidence="4">
    <location>
        <position position="515"/>
    </location>
</feature>
<dbReference type="Gene3D" id="2.40.50.930">
    <property type="match status" value="1"/>
</dbReference>
<feature type="compositionally biased region" description="Basic and acidic residues" evidence="1">
    <location>
        <begin position="384"/>
        <end position="395"/>
    </location>
</feature>
<sequence length="515" mass="57102">GDAGSYSLQSKGRGYQAFDPCKYEDPHSRNNQPNLSPWPVQTGQQTTGASLETETSDGHRNVINSESGSQTGILSQSQQLHHKSPVLSIDTARLQAQELLSKMQHPAKNEIREMLSRNSEISEEVQLSSAERKIWSTENEVQHCLTGTKGTHTRSEDTHVMPESNILEAPLNTQRLRPIRQQNKTSVSHVLDNGSVCLEIIKKKRQGVRVIEVLTVSSDGKQVQVYQPSDGGRGVPLTDQPPLPPDKCETFEYPNIPKKYVKLYRHAATFVRLIQTQTPKVTRYTQKAKCMLMENTPNADFTVEFYDGAKFSSQARGVKIMEADGTSLTLESTEVNPRLSKETRDMLEYVQSCRDECVRLEQAISSVQSLSPGADQLFPFISGRRPDRTNTDRRSAPNSVTSDTKLGQDSSDTKTLTKHNYVLNSTANQTLNCTAMTAASSISSSSSSLDSSKQFDQPSSDVIHRTFVPDVGWASETASGEVWVHFQDGSCLGLQSSTVVYISMSGQVYKYHQTD</sequence>
<feature type="compositionally biased region" description="Polar residues" evidence="1">
    <location>
        <begin position="62"/>
        <end position="79"/>
    </location>
</feature>
<dbReference type="PROSITE" id="PS51985">
    <property type="entry name" value="CPB2"/>
    <property type="match status" value="1"/>
</dbReference>
<dbReference type="Gene3D" id="3.30.1120.120">
    <property type="match status" value="1"/>
</dbReference>
<evidence type="ECO:0000256" key="1">
    <source>
        <dbReference type="SAM" id="MobiDB-lite"/>
    </source>
</evidence>
<dbReference type="CDD" id="cd13114">
    <property type="entry name" value="POLO_box_Plk4_1"/>
    <property type="match status" value="1"/>
</dbReference>
<protein>
    <submittedName>
        <fullName evidence="4">Uncharacterized protein</fullName>
    </submittedName>
</protein>
<name>A0A0B6Z6F9_9EUPU</name>
<feature type="domain" description="Cryptic POLO box 1 (CPB1)" evidence="2">
    <location>
        <begin position="163"/>
        <end position="277"/>
    </location>
</feature>
<dbReference type="InterPro" id="IPR033699">
    <property type="entry name" value="POLO_box_Plk4_1"/>
</dbReference>
<feature type="compositionally biased region" description="Polar residues" evidence="1">
    <location>
        <begin position="29"/>
        <end position="53"/>
    </location>
</feature>